<dbReference type="PANTHER" id="PTHR43584">
    <property type="entry name" value="NUCLEOTIDYL TRANSFERASE"/>
    <property type="match status" value="1"/>
</dbReference>
<dbReference type="Gene3D" id="2.160.10.10">
    <property type="entry name" value="Hexapeptide repeat proteins"/>
    <property type="match status" value="1"/>
</dbReference>
<dbReference type="PANTHER" id="PTHR43584:SF8">
    <property type="entry name" value="N-ACETYLMURAMATE ALPHA-1-PHOSPHATE URIDYLYLTRANSFERASE"/>
    <property type="match status" value="1"/>
</dbReference>
<keyword evidence="5" id="KW-0511">Multifunctional enzyme</keyword>
<evidence type="ECO:0000256" key="3">
    <source>
        <dbReference type="ARBA" id="ARBA00022679"/>
    </source>
</evidence>
<evidence type="ECO:0000256" key="6">
    <source>
        <dbReference type="ARBA" id="ARBA00023315"/>
    </source>
</evidence>
<evidence type="ECO:0000313" key="10">
    <source>
        <dbReference type="EMBL" id="KKQ09187.1"/>
    </source>
</evidence>
<feature type="domain" description="Nucleotidyl transferase" evidence="9">
    <location>
        <begin position="8"/>
        <end position="213"/>
    </location>
</feature>
<dbReference type="SUPFAM" id="SSF53448">
    <property type="entry name" value="Nucleotide-diphospho-sugar transferases"/>
    <property type="match status" value="1"/>
</dbReference>
<organism evidence="10 11">
    <name type="scientific">Candidatus Daviesbacteria bacterium GW2011_GWB1_36_5</name>
    <dbReference type="NCBI Taxonomy" id="1618426"/>
    <lineage>
        <taxon>Bacteria</taxon>
        <taxon>Candidatus Daviesiibacteriota</taxon>
    </lineage>
</organism>
<comment type="catalytic activity">
    <reaction evidence="7">
        <text>alpha-D-glucosamine 1-phosphate + acetyl-CoA = N-acetyl-alpha-D-glucosamine 1-phosphate + CoA + H(+)</text>
        <dbReference type="Rhea" id="RHEA:13725"/>
        <dbReference type="ChEBI" id="CHEBI:15378"/>
        <dbReference type="ChEBI" id="CHEBI:57287"/>
        <dbReference type="ChEBI" id="CHEBI:57288"/>
        <dbReference type="ChEBI" id="CHEBI:57776"/>
        <dbReference type="ChEBI" id="CHEBI:58516"/>
        <dbReference type="EC" id="2.3.1.157"/>
    </reaction>
</comment>
<evidence type="ECO:0000256" key="8">
    <source>
        <dbReference type="ARBA" id="ARBA00048493"/>
    </source>
</evidence>
<sequence length="414" mass="45724">MNKQSVEKVIVLAAGESSRFWPLATKVHKSFYKMGLGASLIEVTIFNLLKNIKQIKEIYIVVSPKDKDRAVSLFLGNPKIKIVTQNLPKGQGDAILSAKEFISKDEKVFITSADKINAYKLFQSLQTRENESIAVRTSDSANLYGMVRLNINRRVVDVSEKPSKKGEYKLRITSGYILDSRFFNYLDKVKKEHYSLEIALKKYIKDVDVAGVLVDDIEEVTLKFAWHLLNINALLLSELKGTHIAPSASISPTAKIEGPVVIGAEAKVLDFAKISGPVYIGKNAVVGDYSSIRENSFIDDEVLVGSHSEIKNSIIYKGGHLHRNYVGDSIIDEGTRIGAGTVFANRRIDRGEIQSKIKKIKISTGLTSFGAILGRDVKLGVNCSLMPGVKIGEESMVLPQTCVFDDIEDKGVTK</sequence>
<evidence type="ECO:0000256" key="2">
    <source>
        <dbReference type="ARBA" id="ARBA00005208"/>
    </source>
</evidence>
<dbReference type="SUPFAM" id="SSF51161">
    <property type="entry name" value="Trimeric LpxA-like enzymes"/>
    <property type="match status" value="1"/>
</dbReference>
<dbReference type="InterPro" id="IPR011004">
    <property type="entry name" value="Trimer_LpxA-like_sf"/>
</dbReference>
<dbReference type="InterPro" id="IPR029044">
    <property type="entry name" value="Nucleotide-diphossugar_trans"/>
</dbReference>
<evidence type="ECO:0000256" key="4">
    <source>
        <dbReference type="ARBA" id="ARBA00022695"/>
    </source>
</evidence>
<evidence type="ECO:0000313" key="11">
    <source>
        <dbReference type="Proteomes" id="UP000034492"/>
    </source>
</evidence>
<evidence type="ECO:0000256" key="7">
    <source>
        <dbReference type="ARBA" id="ARBA00048247"/>
    </source>
</evidence>
<evidence type="ECO:0000256" key="5">
    <source>
        <dbReference type="ARBA" id="ARBA00023268"/>
    </source>
</evidence>
<comment type="caution">
    <text evidence="10">The sequence shown here is derived from an EMBL/GenBank/DDBJ whole genome shotgun (WGS) entry which is preliminary data.</text>
</comment>
<comment type="pathway">
    <text evidence="1">Nucleotide-sugar biosynthesis; UDP-N-acetyl-alpha-D-glucosamine biosynthesis; N-acetyl-alpha-D-glucosamine 1-phosphate from alpha-D-glucosamine 6-phosphate (route II): step 2/2.</text>
</comment>
<protein>
    <submittedName>
        <fullName evidence="10">Bifunctional protein GlmU</fullName>
    </submittedName>
</protein>
<dbReference type="GO" id="GO:0019134">
    <property type="term" value="F:glucosamine-1-phosphate N-acetyltransferase activity"/>
    <property type="evidence" value="ECO:0007669"/>
    <property type="project" value="UniProtKB-EC"/>
</dbReference>
<comment type="pathway">
    <text evidence="2">Nucleotide-sugar biosynthesis; UDP-N-acetyl-alpha-D-glucosamine biosynthesis; UDP-N-acetyl-alpha-D-glucosamine from N-acetyl-alpha-D-glucosamine 1-phosphate: step 1/1.</text>
</comment>
<keyword evidence="6" id="KW-0012">Acyltransferase</keyword>
<gene>
    <name evidence="10" type="ORF">US19_C0016G0010</name>
</gene>
<dbReference type="Pfam" id="PF00483">
    <property type="entry name" value="NTP_transferase"/>
    <property type="match status" value="1"/>
</dbReference>
<keyword evidence="3" id="KW-0808">Transferase</keyword>
<keyword evidence="4" id="KW-0548">Nucleotidyltransferase</keyword>
<dbReference type="EMBL" id="LBSA01000016">
    <property type="protein sequence ID" value="KKQ09187.1"/>
    <property type="molecule type" value="Genomic_DNA"/>
</dbReference>
<accession>A0A0G0EUD8</accession>
<dbReference type="AlphaFoldDB" id="A0A0G0EUD8"/>
<dbReference type="Proteomes" id="UP000034492">
    <property type="component" value="Unassembled WGS sequence"/>
</dbReference>
<dbReference type="Gene3D" id="3.90.550.10">
    <property type="entry name" value="Spore Coat Polysaccharide Biosynthesis Protein SpsA, Chain A"/>
    <property type="match status" value="1"/>
</dbReference>
<evidence type="ECO:0000259" key="9">
    <source>
        <dbReference type="Pfam" id="PF00483"/>
    </source>
</evidence>
<proteinExistence type="predicted"/>
<reference evidence="10 11" key="1">
    <citation type="journal article" date="2015" name="Nature">
        <title>rRNA introns, odd ribosomes, and small enigmatic genomes across a large radiation of phyla.</title>
        <authorList>
            <person name="Brown C.T."/>
            <person name="Hug L.A."/>
            <person name="Thomas B.C."/>
            <person name="Sharon I."/>
            <person name="Castelle C.J."/>
            <person name="Singh A."/>
            <person name="Wilkins M.J."/>
            <person name="Williams K.H."/>
            <person name="Banfield J.F."/>
        </authorList>
    </citation>
    <scope>NUCLEOTIDE SEQUENCE [LARGE SCALE GENOMIC DNA]</scope>
</reference>
<dbReference type="GO" id="GO:0003977">
    <property type="term" value="F:UDP-N-acetylglucosamine diphosphorylase activity"/>
    <property type="evidence" value="ECO:0007669"/>
    <property type="project" value="UniProtKB-EC"/>
</dbReference>
<name>A0A0G0EUD8_9BACT</name>
<evidence type="ECO:0000256" key="1">
    <source>
        <dbReference type="ARBA" id="ARBA00005166"/>
    </source>
</evidence>
<comment type="catalytic activity">
    <reaction evidence="8">
        <text>N-acetyl-alpha-D-glucosamine 1-phosphate + UTP + H(+) = UDP-N-acetyl-alpha-D-glucosamine + diphosphate</text>
        <dbReference type="Rhea" id="RHEA:13509"/>
        <dbReference type="ChEBI" id="CHEBI:15378"/>
        <dbReference type="ChEBI" id="CHEBI:33019"/>
        <dbReference type="ChEBI" id="CHEBI:46398"/>
        <dbReference type="ChEBI" id="CHEBI:57705"/>
        <dbReference type="ChEBI" id="CHEBI:57776"/>
        <dbReference type="EC" id="2.7.7.23"/>
    </reaction>
</comment>
<dbReference type="InterPro" id="IPR050065">
    <property type="entry name" value="GlmU-like"/>
</dbReference>
<dbReference type="InterPro" id="IPR005835">
    <property type="entry name" value="NTP_transferase_dom"/>
</dbReference>